<comment type="similarity">
    <text evidence="2 7">Belongs to the plant cysteine rich small secretory peptide family. Epidermal patterning factor subfamily.</text>
</comment>
<dbReference type="GO" id="GO:0005576">
    <property type="term" value="C:extracellular region"/>
    <property type="evidence" value="ECO:0007669"/>
    <property type="project" value="UniProtKB-SubCell"/>
</dbReference>
<evidence type="ECO:0000256" key="6">
    <source>
        <dbReference type="ARBA" id="ARBA00023157"/>
    </source>
</evidence>
<evidence type="ECO:0000313" key="9">
    <source>
        <dbReference type="Proteomes" id="UP001163823"/>
    </source>
</evidence>
<comment type="function">
    <text evidence="7">Controls stomatal patterning.</text>
</comment>
<evidence type="ECO:0000256" key="5">
    <source>
        <dbReference type="ARBA" id="ARBA00022729"/>
    </source>
</evidence>
<dbReference type="Pfam" id="PF17181">
    <property type="entry name" value="EPF"/>
    <property type="match status" value="1"/>
</dbReference>
<dbReference type="KEGG" id="qsa:O6P43_001202"/>
<evidence type="ECO:0000313" key="8">
    <source>
        <dbReference type="EMBL" id="KAJ7982027.1"/>
    </source>
</evidence>
<organism evidence="8 9">
    <name type="scientific">Quillaja saponaria</name>
    <name type="common">Soap bark tree</name>
    <dbReference type="NCBI Taxonomy" id="32244"/>
    <lineage>
        <taxon>Eukaryota</taxon>
        <taxon>Viridiplantae</taxon>
        <taxon>Streptophyta</taxon>
        <taxon>Embryophyta</taxon>
        <taxon>Tracheophyta</taxon>
        <taxon>Spermatophyta</taxon>
        <taxon>Magnoliopsida</taxon>
        <taxon>eudicotyledons</taxon>
        <taxon>Gunneridae</taxon>
        <taxon>Pentapetalae</taxon>
        <taxon>rosids</taxon>
        <taxon>fabids</taxon>
        <taxon>Fabales</taxon>
        <taxon>Quillajaceae</taxon>
        <taxon>Quillaja</taxon>
    </lineage>
</organism>
<keyword evidence="3 7" id="KW-0217">Developmental protein</keyword>
<evidence type="ECO:0000256" key="7">
    <source>
        <dbReference type="RuleBase" id="RU367102"/>
    </source>
</evidence>
<sequence>MKNFQLRAHKFFLLVIIFMVLNNDVLVSLHQNEATIGNQKKGANEEMGMELYPFGSSLPDCSHACGPCFPCKRVTVSFKCSIAESCPVVYRCLCKRKYYHVPSN</sequence>
<dbReference type="GO" id="GO:0010052">
    <property type="term" value="P:guard cell differentiation"/>
    <property type="evidence" value="ECO:0007669"/>
    <property type="project" value="UniProtKB-UniRule"/>
</dbReference>
<proteinExistence type="inferred from homology"/>
<gene>
    <name evidence="8" type="ORF">O6P43_001202</name>
</gene>
<keyword evidence="4 7" id="KW-0964">Secreted</keyword>
<reference evidence="8 9" key="1">
    <citation type="journal article" date="2023" name="Science">
        <title>Elucidation of the pathway for biosynthesis of saponin adjuvants from the soapbark tree.</title>
        <authorList>
            <person name="Reed J."/>
            <person name="Orme A."/>
            <person name="El-Demerdash A."/>
            <person name="Owen C."/>
            <person name="Martin L.B.B."/>
            <person name="Misra R.C."/>
            <person name="Kikuchi S."/>
            <person name="Rejzek M."/>
            <person name="Martin A.C."/>
            <person name="Harkess A."/>
            <person name="Leebens-Mack J."/>
            <person name="Louveau T."/>
            <person name="Stephenson M.J."/>
            <person name="Osbourn A."/>
        </authorList>
    </citation>
    <scope>NUCLEOTIDE SEQUENCE [LARGE SCALE GENOMIC DNA]</scope>
    <source>
        <strain evidence="8">S10</strain>
    </source>
</reference>
<protein>
    <recommendedName>
        <fullName evidence="7">Epidermal patterning factor-like protein</fullName>
    </recommendedName>
</protein>
<comment type="caution">
    <text evidence="8">The sequence shown here is derived from an EMBL/GenBank/DDBJ whole genome shotgun (WGS) entry which is preliminary data.</text>
</comment>
<keyword evidence="5 7" id="KW-0732">Signal</keyword>
<evidence type="ECO:0000256" key="2">
    <source>
        <dbReference type="ARBA" id="ARBA00008127"/>
    </source>
</evidence>
<feature type="chain" id="PRO_5041778108" description="Epidermal patterning factor-like protein" evidence="7">
    <location>
        <begin position="28"/>
        <end position="104"/>
    </location>
</feature>
<keyword evidence="6" id="KW-1015">Disulfide bond</keyword>
<dbReference type="AlphaFoldDB" id="A0AAD7VN67"/>
<name>A0AAD7VN67_QUISA</name>
<dbReference type="Proteomes" id="UP001163823">
    <property type="component" value="Chromosome 1"/>
</dbReference>
<evidence type="ECO:0000256" key="3">
    <source>
        <dbReference type="ARBA" id="ARBA00022473"/>
    </source>
</evidence>
<comment type="subcellular location">
    <subcellularLocation>
        <location evidence="1 7">Secreted</location>
    </subcellularLocation>
</comment>
<evidence type="ECO:0000256" key="1">
    <source>
        <dbReference type="ARBA" id="ARBA00004613"/>
    </source>
</evidence>
<dbReference type="InterPro" id="IPR039455">
    <property type="entry name" value="EPFL"/>
</dbReference>
<evidence type="ECO:0000256" key="4">
    <source>
        <dbReference type="ARBA" id="ARBA00022525"/>
    </source>
</evidence>
<accession>A0AAD7VN67</accession>
<dbReference type="EMBL" id="JARAOO010000001">
    <property type="protein sequence ID" value="KAJ7982027.1"/>
    <property type="molecule type" value="Genomic_DNA"/>
</dbReference>
<feature type="signal peptide" evidence="7">
    <location>
        <begin position="1"/>
        <end position="27"/>
    </location>
</feature>
<dbReference type="PANTHER" id="PTHR33109">
    <property type="entry name" value="EPIDERMAL PATTERNING FACTOR-LIKE PROTEIN 4"/>
    <property type="match status" value="1"/>
</dbReference>
<keyword evidence="9" id="KW-1185">Reference proteome</keyword>
<dbReference type="PANTHER" id="PTHR33109:SF6">
    <property type="entry name" value="EPIDERMAL PATTERNING FACTOR-LIKE PROTEIN 7-RELATED"/>
    <property type="match status" value="1"/>
</dbReference>